<evidence type="ECO:0000256" key="3">
    <source>
        <dbReference type="ARBA" id="ARBA00022723"/>
    </source>
</evidence>
<evidence type="ECO:0000256" key="7">
    <source>
        <dbReference type="ARBA" id="ARBA00023004"/>
    </source>
</evidence>
<keyword evidence="11" id="KW-1185">Reference proteome</keyword>
<evidence type="ECO:0000313" key="10">
    <source>
        <dbReference type="EMBL" id="CQD06755.1"/>
    </source>
</evidence>
<keyword evidence="3" id="KW-0479">Metal-binding</keyword>
<comment type="cofactor">
    <cofactor evidence="1 8">
        <name>Fe(2+)</name>
        <dbReference type="ChEBI" id="CHEBI:29033"/>
    </cofactor>
</comment>
<evidence type="ECO:0000256" key="5">
    <source>
        <dbReference type="ARBA" id="ARBA00022964"/>
    </source>
</evidence>
<gene>
    <name evidence="10" type="ORF">BN000_01344</name>
</gene>
<dbReference type="AlphaFoldDB" id="A0A0U1D291"/>
<dbReference type="PROSITE" id="PS51819">
    <property type="entry name" value="VOC"/>
    <property type="match status" value="1"/>
</dbReference>
<dbReference type="SUPFAM" id="SSF54593">
    <property type="entry name" value="Glyoxalase/Bleomycin resistance protein/Dihydroxybiphenyl dioxygenase"/>
    <property type="match status" value="1"/>
</dbReference>
<evidence type="ECO:0000256" key="1">
    <source>
        <dbReference type="ARBA" id="ARBA00001954"/>
    </source>
</evidence>
<protein>
    <submittedName>
        <fullName evidence="10">Putative biphenyl-2,3-diol 1,2-dioxygenase III</fullName>
    </submittedName>
</protein>
<dbReference type="CDD" id="cd08348">
    <property type="entry name" value="BphC2-C3-RGP6_C_like"/>
    <property type="match status" value="1"/>
</dbReference>
<feature type="domain" description="VOC" evidence="9">
    <location>
        <begin position="6"/>
        <end position="125"/>
    </location>
</feature>
<keyword evidence="7 8" id="KW-0408">Iron</keyword>
<dbReference type="RefSeq" id="WP_090419294.1">
    <property type="nucleotide sequence ID" value="NZ_CTEC01000001.1"/>
</dbReference>
<reference evidence="11" key="1">
    <citation type="submission" date="2015-03" db="EMBL/GenBank/DDBJ databases">
        <authorList>
            <person name="Urmite Genomes"/>
        </authorList>
    </citation>
    <scope>NUCLEOTIDE SEQUENCE [LARGE SCALE GENOMIC DNA]</scope>
    <source>
        <strain evidence="11">CSUR P1344</strain>
    </source>
</reference>
<keyword evidence="4 8" id="KW-0058">Aromatic hydrocarbons catabolism</keyword>
<evidence type="ECO:0000313" key="11">
    <source>
        <dbReference type="Proteomes" id="UP000199601"/>
    </source>
</evidence>
<dbReference type="GO" id="GO:0051213">
    <property type="term" value="F:dioxygenase activity"/>
    <property type="evidence" value="ECO:0007669"/>
    <property type="project" value="UniProtKB-KW"/>
</dbReference>
<name>A0A0U1D291_9MYCO</name>
<comment type="similarity">
    <text evidence="2 8">Belongs to the extradiol ring-cleavage dioxygenase family.</text>
</comment>
<dbReference type="InterPro" id="IPR000486">
    <property type="entry name" value="Xdiol_ring_cleave_dOase_1/2"/>
</dbReference>
<evidence type="ECO:0000256" key="6">
    <source>
        <dbReference type="ARBA" id="ARBA00023002"/>
    </source>
</evidence>
<evidence type="ECO:0000256" key="8">
    <source>
        <dbReference type="RuleBase" id="RU000683"/>
    </source>
</evidence>
<dbReference type="PROSITE" id="PS00082">
    <property type="entry name" value="EXTRADIOL_DIOXYGENAS"/>
    <property type="match status" value="1"/>
</dbReference>
<evidence type="ECO:0000256" key="2">
    <source>
        <dbReference type="ARBA" id="ARBA00008784"/>
    </source>
</evidence>
<dbReference type="GO" id="GO:0008198">
    <property type="term" value="F:ferrous iron binding"/>
    <property type="evidence" value="ECO:0007669"/>
    <property type="project" value="InterPro"/>
</dbReference>
<dbReference type="Gene3D" id="3.10.180.10">
    <property type="entry name" value="2,3-Dihydroxybiphenyl 1,2-Dioxygenase, domain 1"/>
    <property type="match status" value="1"/>
</dbReference>
<evidence type="ECO:0000259" key="9">
    <source>
        <dbReference type="PROSITE" id="PS51819"/>
    </source>
</evidence>
<accession>A0A0U1D291</accession>
<dbReference type="Pfam" id="PF00903">
    <property type="entry name" value="Glyoxalase"/>
    <property type="match status" value="1"/>
</dbReference>
<keyword evidence="5 8" id="KW-0223">Dioxygenase</keyword>
<keyword evidence="6 8" id="KW-0560">Oxidoreductase</keyword>
<evidence type="ECO:0000256" key="4">
    <source>
        <dbReference type="ARBA" id="ARBA00022797"/>
    </source>
</evidence>
<organism evidence="10 11">
    <name type="scientific">Mycobacterium europaeum</name>
    <dbReference type="NCBI Taxonomy" id="761804"/>
    <lineage>
        <taxon>Bacteria</taxon>
        <taxon>Bacillati</taxon>
        <taxon>Actinomycetota</taxon>
        <taxon>Actinomycetes</taxon>
        <taxon>Mycobacteriales</taxon>
        <taxon>Mycobacteriaceae</taxon>
        <taxon>Mycobacterium</taxon>
        <taxon>Mycobacterium simiae complex</taxon>
    </lineage>
</organism>
<sequence length="190" mass="21117">MNVRPRLAHFVLQTSQLPTMRDWYLKVLGAQAVYENPAMCFLTFDEEHHRVALLGLPPGVLGERTPLTTGMAHSAFTFPSLGDLLDKYRELKEAGIEPRVPVQHGVTTSIYYRDPDGNMVELQIDNFATPGEATDYMNGPEYAADPIGPSFDVDELVRAYNSGTPVAELTTRTWAKTTTQVNPFELLTTA</sequence>
<dbReference type="Proteomes" id="UP000199601">
    <property type="component" value="Unassembled WGS sequence"/>
</dbReference>
<dbReference type="EMBL" id="CTEC01000001">
    <property type="protein sequence ID" value="CQD06755.1"/>
    <property type="molecule type" value="Genomic_DNA"/>
</dbReference>
<proteinExistence type="inferred from homology"/>
<dbReference type="InterPro" id="IPR004360">
    <property type="entry name" value="Glyas_Fos-R_dOase_dom"/>
</dbReference>
<dbReference type="InterPro" id="IPR037523">
    <property type="entry name" value="VOC_core"/>
</dbReference>
<dbReference type="InterPro" id="IPR029068">
    <property type="entry name" value="Glyas_Bleomycin-R_OHBP_Dase"/>
</dbReference>